<dbReference type="SUPFAM" id="SSF51984">
    <property type="entry name" value="MurCD N-terminal domain"/>
    <property type="match status" value="1"/>
</dbReference>
<dbReference type="GO" id="GO:0008764">
    <property type="term" value="F:UDP-N-acetylmuramoylalanine-D-glutamate ligase activity"/>
    <property type="evidence" value="ECO:0007669"/>
    <property type="project" value="UniProtKB-UniRule"/>
</dbReference>
<name>A0A545AKB9_9ACTN</name>
<keyword evidence="7" id="KW-0961">Cell wall biogenesis/degradation</keyword>
<evidence type="ECO:0000256" key="6">
    <source>
        <dbReference type="ARBA" id="ARBA00022840"/>
    </source>
</evidence>
<sequence length="489" mass="50472">MNFRGKRVLVTGVGVTSDSVVPALARLGAEVVVFERSKTSNWGAANKWLEDSGRLPALRAAGATVLLDSSDDLPPGIDVVVTSPGWPPSDPLLGSARAAGLEVFSEPELAWRVRPPSAAPWLAVTGTNGKTTTTLMLAGMLAAANLRTVAAGNIGTRNLIDVVLGDDVYDAVAVELSSFQLEWSSTLAPLAGAVLNLAEDHLDWHGGFDPYAAAKAKLWTSPETIAIGNLDDPRVAAMLAGAAGRKVGFRLGPPEPGELGVVGDVLVDRAFGHSVVLAHVSDVRPVGPHNVANALAAAALARAYGVAPDAVAAGLQSYTPAAHRSRDLGVVDGVRYVDDSKATNPHATVAALRAYDRVTWIAGGMLKIDPDPLVETVADVLGAAVLLGRDRDALAIAIRKFAPDVPVVRVGDGPEDEVRVPSAGRSKAEYAADVMTAAVRAAASAAGRAVGGGEAEPTVLLAPAADSRDMFQDYADRGDAFAAAVESLR</sequence>
<dbReference type="GO" id="GO:0051301">
    <property type="term" value="P:cell division"/>
    <property type="evidence" value="ECO:0007669"/>
    <property type="project" value="UniProtKB-KW"/>
</dbReference>
<evidence type="ECO:0000256" key="7">
    <source>
        <dbReference type="HAMAP-Rule" id="MF_00639"/>
    </source>
</evidence>
<keyword evidence="4 7" id="KW-0436">Ligase</keyword>
<dbReference type="Gene3D" id="3.40.50.720">
    <property type="entry name" value="NAD(P)-binding Rossmann-like Domain"/>
    <property type="match status" value="1"/>
</dbReference>
<dbReference type="GO" id="GO:0005524">
    <property type="term" value="F:ATP binding"/>
    <property type="evidence" value="ECO:0007669"/>
    <property type="project" value="UniProtKB-UniRule"/>
</dbReference>
<dbReference type="PANTHER" id="PTHR43692:SF1">
    <property type="entry name" value="UDP-N-ACETYLMURAMOYLALANINE--D-GLUTAMATE LIGASE"/>
    <property type="match status" value="1"/>
</dbReference>
<evidence type="ECO:0000259" key="8">
    <source>
        <dbReference type="Pfam" id="PF08245"/>
    </source>
</evidence>
<reference evidence="9 10" key="1">
    <citation type="submission" date="2019-07" db="EMBL/GenBank/DDBJ databases">
        <title>Cryptosporangium phraense sp. nov., isolated from plant litter.</title>
        <authorList>
            <person name="Suriyachadkun C."/>
        </authorList>
    </citation>
    <scope>NUCLEOTIDE SEQUENCE [LARGE SCALE GENOMIC DNA]</scope>
    <source>
        <strain evidence="9 10">A-T 5661</strain>
    </source>
</reference>
<dbReference type="HAMAP" id="MF_00639">
    <property type="entry name" value="MurD"/>
    <property type="match status" value="1"/>
</dbReference>
<protein>
    <recommendedName>
        <fullName evidence="7">UDP-N-acetylmuramoylalanine--D-glutamate ligase</fullName>
        <ecNumber evidence="7">6.3.2.9</ecNumber>
    </recommendedName>
    <alternativeName>
        <fullName evidence="7">D-glutamic acid-adding enzyme</fullName>
    </alternativeName>
    <alternativeName>
        <fullName evidence="7">UDP-N-acetylmuramoyl-L-alanyl-D-glutamate synthetase</fullName>
    </alternativeName>
</protein>
<dbReference type="InterPro" id="IPR036615">
    <property type="entry name" value="Mur_ligase_C_dom_sf"/>
</dbReference>
<feature type="binding site" evidence="7">
    <location>
        <begin position="126"/>
        <end position="132"/>
    </location>
    <ligand>
        <name>ATP</name>
        <dbReference type="ChEBI" id="CHEBI:30616"/>
    </ligand>
</feature>
<dbReference type="NCBIfam" id="TIGR01087">
    <property type="entry name" value="murD"/>
    <property type="match status" value="1"/>
</dbReference>
<feature type="domain" description="Mur ligase central" evidence="8">
    <location>
        <begin position="124"/>
        <end position="301"/>
    </location>
</feature>
<keyword evidence="7" id="KW-0573">Peptidoglycan synthesis</keyword>
<dbReference type="EC" id="6.3.2.9" evidence="7"/>
<dbReference type="GO" id="GO:0071555">
    <property type="term" value="P:cell wall organization"/>
    <property type="evidence" value="ECO:0007669"/>
    <property type="project" value="UniProtKB-KW"/>
</dbReference>
<comment type="similarity">
    <text evidence="7">Belongs to the MurCDEF family.</text>
</comment>
<comment type="catalytic activity">
    <reaction evidence="7">
        <text>UDP-N-acetyl-alpha-D-muramoyl-L-alanine + D-glutamate + ATP = UDP-N-acetyl-alpha-D-muramoyl-L-alanyl-D-glutamate + ADP + phosphate + H(+)</text>
        <dbReference type="Rhea" id="RHEA:16429"/>
        <dbReference type="ChEBI" id="CHEBI:15378"/>
        <dbReference type="ChEBI" id="CHEBI:29986"/>
        <dbReference type="ChEBI" id="CHEBI:30616"/>
        <dbReference type="ChEBI" id="CHEBI:43474"/>
        <dbReference type="ChEBI" id="CHEBI:83898"/>
        <dbReference type="ChEBI" id="CHEBI:83900"/>
        <dbReference type="ChEBI" id="CHEBI:456216"/>
        <dbReference type="EC" id="6.3.2.9"/>
    </reaction>
</comment>
<evidence type="ECO:0000256" key="4">
    <source>
        <dbReference type="ARBA" id="ARBA00022598"/>
    </source>
</evidence>
<dbReference type="Gene3D" id="3.90.190.20">
    <property type="entry name" value="Mur ligase, C-terminal domain"/>
    <property type="match status" value="1"/>
</dbReference>
<proteinExistence type="inferred from homology"/>
<accession>A0A545AKB9</accession>
<dbReference type="Proteomes" id="UP000317982">
    <property type="component" value="Unassembled WGS sequence"/>
</dbReference>
<dbReference type="OrthoDB" id="9809796at2"/>
<comment type="subcellular location">
    <subcellularLocation>
        <location evidence="1 7">Cytoplasm</location>
    </subcellularLocation>
</comment>
<evidence type="ECO:0000313" key="9">
    <source>
        <dbReference type="EMBL" id="TQS41700.1"/>
    </source>
</evidence>
<dbReference type="Gene3D" id="3.40.1190.10">
    <property type="entry name" value="Mur-like, catalytic domain"/>
    <property type="match status" value="1"/>
</dbReference>
<keyword evidence="3 7" id="KW-0963">Cytoplasm</keyword>
<evidence type="ECO:0000256" key="3">
    <source>
        <dbReference type="ARBA" id="ARBA00022490"/>
    </source>
</evidence>
<dbReference type="SUPFAM" id="SSF53244">
    <property type="entry name" value="MurD-like peptide ligases, peptide-binding domain"/>
    <property type="match status" value="1"/>
</dbReference>
<dbReference type="SUPFAM" id="SSF53623">
    <property type="entry name" value="MurD-like peptide ligases, catalytic domain"/>
    <property type="match status" value="1"/>
</dbReference>
<dbReference type="InterPro" id="IPR036565">
    <property type="entry name" value="Mur-like_cat_sf"/>
</dbReference>
<keyword evidence="6 7" id="KW-0067">ATP-binding</keyword>
<keyword evidence="7" id="KW-0132">Cell division</keyword>
<dbReference type="GO" id="GO:0005737">
    <property type="term" value="C:cytoplasm"/>
    <property type="evidence" value="ECO:0007669"/>
    <property type="project" value="UniProtKB-SubCell"/>
</dbReference>
<dbReference type="InParanoid" id="A0A545AKB9"/>
<dbReference type="InterPro" id="IPR013221">
    <property type="entry name" value="Mur_ligase_cen"/>
</dbReference>
<dbReference type="InterPro" id="IPR005762">
    <property type="entry name" value="MurD"/>
</dbReference>
<comment type="caution">
    <text evidence="9">The sequence shown here is derived from an EMBL/GenBank/DDBJ whole genome shotgun (WGS) entry which is preliminary data.</text>
</comment>
<evidence type="ECO:0000313" key="10">
    <source>
        <dbReference type="Proteomes" id="UP000317982"/>
    </source>
</evidence>
<keyword evidence="7" id="KW-0133">Cell shape</keyword>
<comment type="function">
    <text evidence="7">Cell wall formation. Catalyzes the addition of glutamate to the nucleotide precursor UDP-N-acetylmuramoyl-L-alanine (UMA).</text>
</comment>
<keyword evidence="10" id="KW-1185">Reference proteome</keyword>
<dbReference type="EMBL" id="VIRS01000023">
    <property type="protein sequence ID" value="TQS41700.1"/>
    <property type="molecule type" value="Genomic_DNA"/>
</dbReference>
<comment type="pathway">
    <text evidence="2 7">Cell wall biogenesis; peptidoglycan biosynthesis.</text>
</comment>
<keyword evidence="7" id="KW-0131">Cell cycle</keyword>
<dbReference type="UniPathway" id="UPA00219"/>
<dbReference type="PANTHER" id="PTHR43692">
    <property type="entry name" value="UDP-N-ACETYLMURAMOYLALANINE--D-GLUTAMATE LIGASE"/>
    <property type="match status" value="1"/>
</dbReference>
<evidence type="ECO:0000256" key="5">
    <source>
        <dbReference type="ARBA" id="ARBA00022741"/>
    </source>
</evidence>
<evidence type="ECO:0000256" key="1">
    <source>
        <dbReference type="ARBA" id="ARBA00004496"/>
    </source>
</evidence>
<dbReference type="FunCoup" id="A0A545AKB9">
    <property type="interactions" value="112"/>
</dbReference>
<dbReference type="GO" id="GO:0008360">
    <property type="term" value="P:regulation of cell shape"/>
    <property type="evidence" value="ECO:0007669"/>
    <property type="project" value="UniProtKB-KW"/>
</dbReference>
<dbReference type="GO" id="GO:0009252">
    <property type="term" value="P:peptidoglycan biosynthetic process"/>
    <property type="evidence" value="ECO:0007669"/>
    <property type="project" value="UniProtKB-UniRule"/>
</dbReference>
<dbReference type="AlphaFoldDB" id="A0A545AKB9"/>
<gene>
    <name evidence="7 9" type="primary">murD</name>
    <name evidence="9" type="ORF">FL583_28075</name>
</gene>
<keyword evidence="5 7" id="KW-0547">Nucleotide-binding</keyword>
<organism evidence="9 10">
    <name type="scientific">Cryptosporangium phraense</name>
    <dbReference type="NCBI Taxonomy" id="2593070"/>
    <lineage>
        <taxon>Bacteria</taxon>
        <taxon>Bacillati</taxon>
        <taxon>Actinomycetota</taxon>
        <taxon>Actinomycetes</taxon>
        <taxon>Cryptosporangiales</taxon>
        <taxon>Cryptosporangiaceae</taxon>
        <taxon>Cryptosporangium</taxon>
    </lineage>
</organism>
<dbReference type="Pfam" id="PF08245">
    <property type="entry name" value="Mur_ligase_M"/>
    <property type="match status" value="1"/>
</dbReference>
<evidence type="ECO:0000256" key="2">
    <source>
        <dbReference type="ARBA" id="ARBA00004752"/>
    </source>
</evidence>